<dbReference type="EMBL" id="NOKQ01000187">
    <property type="protein sequence ID" value="OZS78697.1"/>
    <property type="molecule type" value="Genomic_DNA"/>
</dbReference>
<organism evidence="2 3">
    <name type="scientific">Tetzosporium hominis</name>
    <dbReference type="NCBI Taxonomy" id="2020506"/>
    <lineage>
        <taxon>Bacteria</taxon>
        <taxon>Bacillati</taxon>
        <taxon>Bacillota</taxon>
        <taxon>Bacilli</taxon>
        <taxon>Bacillales</taxon>
        <taxon>Caryophanaceae</taxon>
        <taxon>Tetzosporium</taxon>
    </lineage>
</organism>
<feature type="transmembrane region" description="Helical" evidence="1">
    <location>
        <begin position="40"/>
        <end position="57"/>
    </location>
</feature>
<comment type="caution">
    <text evidence="2">The sequence shown here is derived from an EMBL/GenBank/DDBJ whole genome shotgun (WGS) entry which is preliminary data.</text>
</comment>
<keyword evidence="1" id="KW-0472">Membrane</keyword>
<evidence type="ECO:0000313" key="2">
    <source>
        <dbReference type="EMBL" id="OZS78697.1"/>
    </source>
</evidence>
<dbReference type="Proteomes" id="UP000217065">
    <property type="component" value="Unassembled WGS sequence"/>
</dbReference>
<name>A0A264W6Q4_9BACL</name>
<feature type="transmembrane region" description="Helical" evidence="1">
    <location>
        <begin position="94"/>
        <end position="118"/>
    </location>
</feature>
<evidence type="ECO:0000256" key="1">
    <source>
        <dbReference type="SAM" id="Phobius"/>
    </source>
</evidence>
<keyword evidence="1" id="KW-1133">Transmembrane helix</keyword>
<proteinExistence type="predicted"/>
<keyword evidence="1" id="KW-0812">Transmembrane</keyword>
<dbReference type="OrthoDB" id="2968236at2"/>
<reference evidence="2 3" key="1">
    <citation type="submission" date="2017-07" db="EMBL/GenBank/DDBJ databases">
        <title>Tetzosporium hominis gen.nov. sp.nov.</title>
        <authorList>
            <person name="Tetz G."/>
            <person name="Tetz V."/>
        </authorList>
    </citation>
    <scope>NUCLEOTIDE SEQUENCE [LARGE SCALE GENOMIC DNA]</scope>
    <source>
        <strain evidence="2 3">VT-49</strain>
    </source>
</reference>
<feature type="transmembrane region" description="Helical" evidence="1">
    <location>
        <begin position="64"/>
        <end position="82"/>
    </location>
</feature>
<gene>
    <name evidence="2" type="ORF">CF394_03930</name>
</gene>
<accession>A0A264W6Q4</accession>
<feature type="transmembrane region" description="Helical" evidence="1">
    <location>
        <begin position="7"/>
        <end position="28"/>
    </location>
</feature>
<dbReference type="AlphaFoldDB" id="A0A264W6Q4"/>
<evidence type="ECO:0000313" key="3">
    <source>
        <dbReference type="Proteomes" id="UP000217065"/>
    </source>
</evidence>
<sequence>MNANYKTLGVLVMSITLFLLLLGVGIVLDQPLTTSNVVTIIAYGLAAGLFAGALAFLNLRKGVFIFLIGLAIGFFEMFRSFLFSSGEFGDLAGLLSLFIFTAFGLVLAVIVEGIRYLLAKSKPPTT</sequence>
<protein>
    <submittedName>
        <fullName evidence="2">Uncharacterized protein</fullName>
    </submittedName>
</protein>
<keyword evidence="3" id="KW-1185">Reference proteome</keyword>